<keyword evidence="8" id="KW-0539">Nucleus</keyword>
<organism evidence="10 11">
    <name type="scientific">Meloidogyne incognita</name>
    <name type="common">Southern root-knot nematode worm</name>
    <name type="synonym">Oxyuris incognita</name>
    <dbReference type="NCBI Taxonomy" id="6306"/>
    <lineage>
        <taxon>Eukaryota</taxon>
        <taxon>Metazoa</taxon>
        <taxon>Ecdysozoa</taxon>
        <taxon>Nematoda</taxon>
        <taxon>Chromadorea</taxon>
        <taxon>Rhabditida</taxon>
        <taxon>Tylenchina</taxon>
        <taxon>Tylenchomorpha</taxon>
        <taxon>Tylenchoidea</taxon>
        <taxon>Meloidogynidae</taxon>
        <taxon>Meloidogyninae</taxon>
        <taxon>Meloidogyne</taxon>
        <taxon>Meloidogyne incognita group</taxon>
    </lineage>
</organism>
<dbReference type="GO" id="GO:0003700">
    <property type="term" value="F:DNA-binding transcription factor activity"/>
    <property type="evidence" value="ECO:0007669"/>
    <property type="project" value="InterPro"/>
</dbReference>
<keyword evidence="2" id="KW-0863">Zinc-finger</keyword>
<evidence type="ECO:0000256" key="7">
    <source>
        <dbReference type="ARBA" id="ARBA00023170"/>
    </source>
</evidence>
<keyword evidence="6" id="KW-0804">Transcription</keyword>
<evidence type="ECO:0000313" key="11">
    <source>
        <dbReference type="WBParaSite" id="Minc3s01757g26100"/>
    </source>
</evidence>
<evidence type="ECO:0000256" key="8">
    <source>
        <dbReference type="ARBA" id="ARBA00023242"/>
    </source>
</evidence>
<evidence type="ECO:0000256" key="3">
    <source>
        <dbReference type="ARBA" id="ARBA00022833"/>
    </source>
</evidence>
<dbReference type="WBParaSite" id="Minc3s01757g26100">
    <property type="protein sequence ID" value="Minc3s01757g26100"/>
    <property type="gene ID" value="Minc3s01757g26100"/>
</dbReference>
<keyword evidence="5" id="KW-0238">DNA-binding</keyword>
<dbReference type="Pfam" id="PF00105">
    <property type="entry name" value="zf-C4"/>
    <property type="match status" value="2"/>
</dbReference>
<dbReference type="InterPro" id="IPR001628">
    <property type="entry name" value="Znf_hrmn_rcpt"/>
</dbReference>
<keyword evidence="10" id="KW-1185">Reference proteome</keyword>
<dbReference type="SMART" id="SM00399">
    <property type="entry name" value="ZnF_C4"/>
    <property type="match status" value="1"/>
</dbReference>
<keyword evidence="7" id="KW-0675">Receptor</keyword>
<dbReference type="PROSITE" id="PS51030">
    <property type="entry name" value="NUCLEAR_REC_DBD_2"/>
    <property type="match status" value="1"/>
</dbReference>
<reference evidence="11" key="1">
    <citation type="submission" date="2022-11" db="UniProtKB">
        <authorList>
            <consortium name="WormBaseParasite"/>
        </authorList>
    </citation>
    <scope>IDENTIFICATION</scope>
</reference>
<keyword evidence="1" id="KW-0479">Metal-binding</keyword>
<protein>
    <submittedName>
        <fullName evidence="11">Nuclear receptor domain-containing protein</fullName>
    </submittedName>
</protein>
<feature type="domain" description="Nuclear receptor" evidence="9">
    <location>
        <begin position="6"/>
        <end position="128"/>
    </location>
</feature>
<dbReference type="PRINTS" id="PR00047">
    <property type="entry name" value="STROIDFINGER"/>
</dbReference>
<evidence type="ECO:0000256" key="1">
    <source>
        <dbReference type="ARBA" id="ARBA00022723"/>
    </source>
</evidence>
<dbReference type="SUPFAM" id="SSF57716">
    <property type="entry name" value="Glucocorticoid receptor-like (DNA-binding domain)"/>
    <property type="match status" value="2"/>
</dbReference>
<proteinExistence type="predicted"/>
<evidence type="ECO:0000259" key="9">
    <source>
        <dbReference type="PROSITE" id="PS51030"/>
    </source>
</evidence>
<accession>A0A914MEW5</accession>
<keyword evidence="3" id="KW-0862">Zinc</keyword>
<dbReference type="PROSITE" id="PS51257">
    <property type="entry name" value="PROKAR_LIPOPROTEIN"/>
    <property type="match status" value="1"/>
</dbReference>
<dbReference type="GO" id="GO:0008270">
    <property type="term" value="F:zinc ion binding"/>
    <property type="evidence" value="ECO:0007669"/>
    <property type="project" value="UniProtKB-KW"/>
</dbReference>
<dbReference type="GO" id="GO:0043565">
    <property type="term" value="F:sequence-specific DNA binding"/>
    <property type="evidence" value="ECO:0007669"/>
    <property type="project" value="InterPro"/>
</dbReference>
<dbReference type="AlphaFoldDB" id="A0A914MEW5"/>
<dbReference type="Proteomes" id="UP000887563">
    <property type="component" value="Unplaced"/>
</dbReference>
<sequence>MQRNFIKKCKVCGTKEHVLFHYGVSSCRACGSFFRIIQSSLLWSLSTQFVVLFRICPNLRIIDMTEFFQKFLFKRRYLENENEWKYNLCKCLNGNREEKNLQTNLAKCKKCRLEKCFSVGMKKLGLLK</sequence>
<evidence type="ECO:0000256" key="5">
    <source>
        <dbReference type="ARBA" id="ARBA00023125"/>
    </source>
</evidence>
<keyword evidence="4" id="KW-0805">Transcription regulation</keyword>
<name>A0A914MEW5_MELIC</name>
<evidence type="ECO:0000313" key="10">
    <source>
        <dbReference type="Proteomes" id="UP000887563"/>
    </source>
</evidence>
<dbReference type="Gene3D" id="3.30.50.10">
    <property type="entry name" value="Erythroid Transcription Factor GATA-1, subunit A"/>
    <property type="match status" value="2"/>
</dbReference>
<dbReference type="InterPro" id="IPR013088">
    <property type="entry name" value="Znf_NHR/GATA"/>
</dbReference>
<evidence type="ECO:0000256" key="6">
    <source>
        <dbReference type="ARBA" id="ARBA00023163"/>
    </source>
</evidence>
<evidence type="ECO:0000256" key="2">
    <source>
        <dbReference type="ARBA" id="ARBA00022771"/>
    </source>
</evidence>
<evidence type="ECO:0000256" key="4">
    <source>
        <dbReference type="ARBA" id="ARBA00023015"/>
    </source>
</evidence>